<evidence type="ECO:0000313" key="2">
    <source>
        <dbReference type="Proteomes" id="UP001446871"/>
    </source>
</evidence>
<reference evidence="1 2" key="1">
    <citation type="submission" date="2023-01" db="EMBL/GenBank/DDBJ databases">
        <title>Analysis of 21 Apiospora genomes using comparative genomics revels a genus with tremendous synthesis potential of carbohydrate active enzymes and secondary metabolites.</title>
        <authorList>
            <person name="Sorensen T."/>
        </authorList>
    </citation>
    <scope>NUCLEOTIDE SEQUENCE [LARGE SCALE GENOMIC DNA]</scope>
    <source>
        <strain evidence="1 2">CBS 83171</strain>
    </source>
</reference>
<keyword evidence="2" id="KW-1185">Reference proteome</keyword>
<sequence length="70" mass="8350">MCRLDRHLTPHQWRFCVYHECAQPGCDDPSAAAEKHEQLDVKSRFYVQQTPIDLPPLEQVMKFRRYTCLD</sequence>
<name>A0ABR1WGA5_9PEZI</name>
<evidence type="ECO:0000313" key="1">
    <source>
        <dbReference type="EMBL" id="KAK8082539.1"/>
    </source>
</evidence>
<dbReference type="EMBL" id="JAQQWM010000001">
    <property type="protein sequence ID" value="KAK8082539.1"/>
    <property type="molecule type" value="Genomic_DNA"/>
</dbReference>
<comment type="caution">
    <text evidence="1">The sequence shown here is derived from an EMBL/GenBank/DDBJ whole genome shotgun (WGS) entry which is preliminary data.</text>
</comment>
<protein>
    <submittedName>
        <fullName evidence="1">Uncharacterized protein</fullName>
    </submittedName>
</protein>
<dbReference type="Proteomes" id="UP001446871">
    <property type="component" value="Unassembled WGS sequence"/>
</dbReference>
<proteinExistence type="predicted"/>
<organism evidence="1 2">
    <name type="scientific">Apiospora saccharicola</name>
    <dbReference type="NCBI Taxonomy" id="335842"/>
    <lineage>
        <taxon>Eukaryota</taxon>
        <taxon>Fungi</taxon>
        <taxon>Dikarya</taxon>
        <taxon>Ascomycota</taxon>
        <taxon>Pezizomycotina</taxon>
        <taxon>Sordariomycetes</taxon>
        <taxon>Xylariomycetidae</taxon>
        <taxon>Amphisphaeriales</taxon>
        <taxon>Apiosporaceae</taxon>
        <taxon>Apiospora</taxon>
    </lineage>
</organism>
<accession>A0ABR1WGA5</accession>
<gene>
    <name evidence="1" type="ORF">PG996_001320</name>
</gene>